<evidence type="ECO:0000256" key="2">
    <source>
        <dbReference type="ARBA" id="ARBA00022679"/>
    </source>
</evidence>
<dbReference type="InterPro" id="IPR002139">
    <property type="entry name" value="Ribo/fructo_kinase"/>
</dbReference>
<dbReference type="KEGG" id="mew:MSWAN_1700"/>
<keyword evidence="7" id="KW-1185">Reference proteome</keyword>
<dbReference type="SUPFAM" id="SSF53613">
    <property type="entry name" value="Ribokinase-like"/>
    <property type="match status" value="1"/>
</dbReference>
<evidence type="ECO:0000313" key="7">
    <source>
        <dbReference type="Proteomes" id="UP000009231"/>
    </source>
</evidence>
<dbReference type="AlphaFoldDB" id="F6D3B9"/>
<dbReference type="EMBL" id="CP002772">
    <property type="protein sequence ID" value="AEG18711.1"/>
    <property type="molecule type" value="Genomic_DNA"/>
</dbReference>
<dbReference type="InterPro" id="IPR002173">
    <property type="entry name" value="Carboh/pur_kinase_PfkB_CS"/>
</dbReference>
<dbReference type="Gene3D" id="3.40.1190.20">
    <property type="match status" value="1"/>
</dbReference>
<organism evidence="6 7">
    <name type="scientific">Methanobacterium paludis (strain DSM 25820 / JCM 18151 / SWAN1)</name>
    <dbReference type="NCBI Taxonomy" id="868131"/>
    <lineage>
        <taxon>Archaea</taxon>
        <taxon>Methanobacteriati</taxon>
        <taxon>Methanobacteriota</taxon>
        <taxon>Methanomada group</taxon>
        <taxon>Methanobacteria</taxon>
        <taxon>Methanobacteriales</taxon>
        <taxon>Methanobacteriaceae</taxon>
        <taxon>Methanobacterium</taxon>
    </lineage>
</organism>
<evidence type="ECO:0000256" key="1">
    <source>
        <dbReference type="ARBA" id="ARBA00010688"/>
    </source>
</evidence>
<dbReference type="GeneID" id="10669210"/>
<evidence type="ECO:0000256" key="4">
    <source>
        <dbReference type="RuleBase" id="RU003704"/>
    </source>
</evidence>
<keyword evidence="2 4" id="KW-0808">Transferase</keyword>
<name>F6D3B9_METPW</name>
<evidence type="ECO:0000256" key="3">
    <source>
        <dbReference type="ARBA" id="ARBA00022777"/>
    </source>
</evidence>
<dbReference type="PROSITE" id="PS00583">
    <property type="entry name" value="PFKB_KINASES_1"/>
    <property type="match status" value="1"/>
</dbReference>
<dbReference type="eggNOG" id="arCOG00014">
    <property type="taxonomic scope" value="Archaea"/>
</dbReference>
<comment type="similarity">
    <text evidence="1 4">Belongs to the carbohydrate kinase PfkB family.</text>
</comment>
<dbReference type="Proteomes" id="UP000009231">
    <property type="component" value="Chromosome"/>
</dbReference>
<accession>F6D3B9</accession>
<sequence length="285" mass="30802">MKKFSLDVIGLGTCNADFIMKVPRFVESDDEVDIQELLPSIGGSAANFAVGISRQGLKAGIMTRIGKDHFGRLAVQKFRDEGVDTERLLHINEKTGMAFIAVDSHGERAMYTFMGANAKFYLEKEDIEYIKSSKLLHITGMYKEVVEEASKHANLLSLNPGTLLSSYGLKTLDKIIKKAHIIFLNKKEVKILTGLNFNEGSQTILNMGVPIVVVTCGKSGATVYTENDVISSPTGGVEALDTTGAGDAFAAGFIASFVKDKKLEDCLKMGNIVAAQCVGRLGALK</sequence>
<dbReference type="Pfam" id="PF00294">
    <property type="entry name" value="PfkB"/>
    <property type="match status" value="1"/>
</dbReference>
<gene>
    <name evidence="6" type="ordered locus">MSWAN_1700</name>
</gene>
<dbReference type="EC" id="2.7.1.4" evidence="6"/>
<dbReference type="OrthoDB" id="26949at2157"/>
<dbReference type="PRINTS" id="PR00990">
    <property type="entry name" value="RIBOKINASE"/>
</dbReference>
<evidence type="ECO:0000259" key="5">
    <source>
        <dbReference type="Pfam" id="PF00294"/>
    </source>
</evidence>
<evidence type="ECO:0000313" key="6">
    <source>
        <dbReference type="EMBL" id="AEG18711.1"/>
    </source>
</evidence>
<dbReference type="PANTHER" id="PTHR10584:SF166">
    <property type="entry name" value="RIBOKINASE"/>
    <property type="match status" value="1"/>
</dbReference>
<dbReference type="HOGENOM" id="CLU_027634_6_0_2"/>
<dbReference type="RefSeq" id="WP_013826210.1">
    <property type="nucleotide sequence ID" value="NC_015574.1"/>
</dbReference>
<keyword evidence="3 4" id="KW-0418">Kinase</keyword>
<proteinExistence type="inferred from homology"/>
<reference evidence="6 7" key="1">
    <citation type="journal article" date="2014" name="Int. J. Syst. Evol. Microbiol.">
        <title>Methanobacterium paludis sp. nov. and a novel strain of Methanobacterium lacus isolated from northern peatlands.</title>
        <authorList>
            <person name="Cadillo-Quiroz H."/>
            <person name="Brauer S.L."/>
            <person name="Goodson N."/>
            <person name="Yavitt J.B."/>
            <person name="Zinder S.H."/>
        </authorList>
    </citation>
    <scope>NUCLEOTIDE SEQUENCE [LARGE SCALE GENOMIC DNA]</scope>
    <source>
        <strain evidence="7">DSM 25820 / JCM 18151 / SWAN1</strain>
    </source>
</reference>
<dbReference type="PANTHER" id="PTHR10584">
    <property type="entry name" value="SUGAR KINASE"/>
    <property type="match status" value="1"/>
</dbReference>
<feature type="domain" description="Carbohydrate kinase PfkB" evidence="5">
    <location>
        <begin position="10"/>
        <end position="283"/>
    </location>
</feature>
<dbReference type="PROSITE" id="PS00584">
    <property type="entry name" value="PFKB_KINASES_2"/>
    <property type="match status" value="1"/>
</dbReference>
<protein>
    <submittedName>
        <fullName evidence="6">Fructokinase</fullName>
        <ecNumber evidence="6">2.7.1.4</ecNumber>
    </submittedName>
</protein>
<dbReference type="InterPro" id="IPR011611">
    <property type="entry name" value="PfkB_dom"/>
</dbReference>
<dbReference type="STRING" id="868131.MSWAN_1700"/>
<dbReference type="CDD" id="cd01942">
    <property type="entry name" value="ribokinase_group_A"/>
    <property type="match status" value="1"/>
</dbReference>
<dbReference type="InterPro" id="IPR029056">
    <property type="entry name" value="Ribokinase-like"/>
</dbReference>
<dbReference type="GO" id="GO:0008865">
    <property type="term" value="F:fructokinase activity"/>
    <property type="evidence" value="ECO:0007669"/>
    <property type="project" value="UniProtKB-EC"/>
</dbReference>